<dbReference type="Gene3D" id="2.70.70.10">
    <property type="entry name" value="Glucose Permease (Domain IIA)"/>
    <property type="match status" value="1"/>
</dbReference>
<dbReference type="SUPFAM" id="SSF51261">
    <property type="entry name" value="Duplicated hybrid motif"/>
    <property type="match status" value="1"/>
</dbReference>
<dbReference type="Pfam" id="PF01551">
    <property type="entry name" value="Peptidase_M23"/>
    <property type="match status" value="1"/>
</dbReference>
<dbReference type="OrthoDB" id="9795421at2"/>
<reference evidence="3 4" key="1">
    <citation type="submission" date="2018-12" db="EMBL/GenBank/DDBJ databases">
        <authorList>
            <person name="Chong R.A."/>
        </authorList>
    </citation>
    <scope>NUCLEOTIDE SEQUENCE [LARGE SCALE GENOMIC DNA]</scope>
    <source>
        <strain evidence="3 4">Hla</strain>
    </source>
</reference>
<dbReference type="PANTHER" id="PTHR21666:SF263">
    <property type="entry name" value="MUREIN HYDROLASE ACTIVATOR NLPD"/>
    <property type="match status" value="1"/>
</dbReference>
<dbReference type="GO" id="GO:0004222">
    <property type="term" value="F:metalloendopeptidase activity"/>
    <property type="evidence" value="ECO:0007669"/>
    <property type="project" value="TreeGrafter"/>
</dbReference>
<dbReference type="CDD" id="cd12797">
    <property type="entry name" value="M23_peptidase"/>
    <property type="match status" value="1"/>
</dbReference>
<evidence type="ECO:0000259" key="2">
    <source>
        <dbReference type="PROSITE" id="PS51782"/>
    </source>
</evidence>
<evidence type="ECO:0000256" key="1">
    <source>
        <dbReference type="ARBA" id="ARBA00038420"/>
    </source>
</evidence>
<feature type="domain" description="LysM" evidence="2">
    <location>
        <begin position="87"/>
        <end position="131"/>
    </location>
</feature>
<dbReference type="SMART" id="SM00257">
    <property type="entry name" value="LysM"/>
    <property type="match status" value="1"/>
</dbReference>
<gene>
    <name evidence="3" type="ORF">D9V68_02130</name>
</gene>
<reference evidence="3 4" key="2">
    <citation type="submission" date="2019-05" db="EMBL/GenBank/DDBJ databases">
        <title>Genome evolution of the obligate endosymbiont Buchnera aphidicola.</title>
        <authorList>
            <person name="Moran N.A."/>
        </authorList>
    </citation>
    <scope>NUCLEOTIDE SEQUENCE [LARGE SCALE GENOMIC DNA]</scope>
    <source>
        <strain evidence="3 4">Hla</strain>
    </source>
</reference>
<comment type="similarity">
    <text evidence="1">Belongs to the E.coli NlpD/Haemophilus LppB family.</text>
</comment>
<evidence type="ECO:0000313" key="4">
    <source>
        <dbReference type="Proteomes" id="UP000298738"/>
    </source>
</evidence>
<name>A0A4D6XTT4_9GAMM</name>
<accession>A0A4D6XTT4</accession>
<dbReference type="PROSITE" id="PS51782">
    <property type="entry name" value="LYSM"/>
    <property type="match status" value="1"/>
</dbReference>
<proteinExistence type="inferred from homology"/>
<protein>
    <submittedName>
        <fullName evidence="3">LysM peptidoglycan-binding domain-containing protein</fullName>
    </submittedName>
</protein>
<dbReference type="Proteomes" id="UP000298738">
    <property type="component" value="Chromosome"/>
</dbReference>
<dbReference type="PANTHER" id="PTHR21666">
    <property type="entry name" value="PEPTIDASE-RELATED"/>
    <property type="match status" value="1"/>
</dbReference>
<dbReference type="CDD" id="cd00118">
    <property type="entry name" value="LysM"/>
    <property type="match status" value="1"/>
</dbReference>
<dbReference type="InterPro" id="IPR050570">
    <property type="entry name" value="Cell_wall_metabolism_enzyme"/>
</dbReference>
<organism evidence="3 4">
    <name type="scientific">Buchnera aphidicola</name>
    <name type="common">Hyperomyzus lactucae</name>
    <dbReference type="NCBI Taxonomy" id="1241860"/>
    <lineage>
        <taxon>Bacteria</taxon>
        <taxon>Pseudomonadati</taxon>
        <taxon>Pseudomonadota</taxon>
        <taxon>Gammaproteobacteria</taxon>
        <taxon>Enterobacterales</taxon>
        <taxon>Erwiniaceae</taxon>
        <taxon>Buchnera</taxon>
    </lineage>
</organism>
<evidence type="ECO:0000313" key="3">
    <source>
        <dbReference type="EMBL" id="QCI21132.1"/>
    </source>
</evidence>
<dbReference type="InterPro" id="IPR011055">
    <property type="entry name" value="Dup_hybrid_motif"/>
</dbReference>
<dbReference type="InterPro" id="IPR036779">
    <property type="entry name" value="LysM_dom_sf"/>
</dbReference>
<dbReference type="InterPro" id="IPR016047">
    <property type="entry name" value="M23ase_b-sheet_dom"/>
</dbReference>
<sequence length="331" mass="38922">MQLKNFLGKLFFLKFLLFFFDSFSFSLSTANQNNLNVFSDKKNIQNFIFSKKNECFSFKKKILFKQETIVIENDNFIGFLKEDRFQMFYIVKLKDTLYSIGKKSGHNYHELAKFNFIKKPDKIIIGQKIWIGDILINKNIDYCSIINSDNTTSKKYNSCNLIFENSWRKSNFLNKNTKPTKICFSCNLGLKKNYDILKLKSFTFTEHWFWPIKSAHIQYFHESRLEGNKNIEIFGCKGQPVFAAEAGEVVYITDLFEKYGRLVIIKHDANYFSVYAFNNSVLVKQKEKVYPQQQIATMGLSPETNTPRLYFDIRYKGESINPLKVLPNINK</sequence>
<dbReference type="RefSeq" id="WP_158357886.1">
    <property type="nucleotide sequence ID" value="NZ_CP034876.1"/>
</dbReference>
<dbReference type="EMBL" id="CP034876">
    <property type="protein sequence ID" value="QCI21132.1"/>
    <property type="molecule type" value="Genomic_DNA"/>
</dbReference>
<dbReference type="Pfam" id="PF01476">
    <property type="entry name" value="LysM"/>
    <property type="match status" value="1"/>
</dbReference>
<dbReference type="InterPro" id="IPR018392">
    <property type="entry name" value="LysM"/>
</dbReference>
<dbReference type="AlphaFoldDB" id="A0A4D6XTT4"/>
<dbReference type="GO" id="GO:0032153">
    <property type="term" value="C:cell division site"/>
    <property type="evidence" value="ECO:0007669"/>
    <property type="project" value="TreeGrafter"/>
</dbReference>
<dbReference type="GO" id="GO:0009279">
    <property type="term" value="C:cell outer membrane"/>
    <property type="evidence" value="ECO:0007669"/>
    <property type="project" value="TreeGrafter"/>
</dbReference>
<dbReference type="Gene3D" id="3.10.350.10">
    <property type="entry name" value="LysM domain"/>
    <property type="match status" value="1"/>
</dbReference>